<dbReference type="InterPro" id="IPR010998">
    <property type="entry name" value="Integrase_recombinase_N"/>
</dbReference>
<evidence type="ECO:0000313" key="7">
    <source>
        <dbReference type="Proteomes" id="UP001501771"/>
    </source>
</evidence>
<comment type="caution">
    <text evidence="6">The sequence shown here is derived from an EMBL/GenBank/DDBJ whole genome shotgun (WGS) entry which is preliminary data.</text>
</comment>
<feature type="region of interest" description="Disordered" evidence="4">
    <location>
        <begin position="419"/>
        <end position="438"/>
    </location>
</feature>
<dbReference type="InterPro" id="IPR011010">
    <property type="entry name" value="DNA_brk_join_enz"/>
</dbReference>
<evidence type="ECO:0000313" key="6">
    <source>
        <dbReference type="EMBL" id="GAA2135326.1"/>
    </source>
</evidence>
<feature type="domain" description="Tyr recombinase" evidence="5">
    <location>
        <begin position="202"/>
        <end position="415"/>
    </location>
</feature>
<dbReference type="RefSeq" id="WP_344145783.1">
    <property type="nucleotide sequence ID" value="NZ_BAAAQR010000001.1"/>
</dbReference>
<keyword evidence="7" id="KW-1185">Reference proteome</keyword>
<gene>
    <name evidence="6" type="ORF">GCM10009844_00450</name>
</gene>
<evidence type="ECO:0000256" key="1">
    <source>
        <dbReference type="ARBA" id="ARBA00008857"/>
    </source>
</evidence>
<dbReference type="Gene3D" id="1.10.150.130">
    <property type="match status" value="1"/>
</dbReference>
<keyword evidence="3" id="KW-0233">DNA recombination</keyword>
<dbReference type="Pfam" id="PF00589">
    <property type="entry name" value="Phage_integrase"/>
    <property type="match status" value="1"/>
</dbReference>
<dbReference type="CDD" id="cd00397">
    <property type="entry name" value="DNA_BRE_C"/>
    <property type="match status" value="1"/>
</dbReference>
<dbReference type="PANTHER" id="PTHR30349">
    <property type="entry name" value="PHAGE INTEGRASE-RELATED"/>
    <property type="match status" value="1"/>
</dbReference>
<feature type="region of interest" description="Disordered" evidence="4">
    <location>
        <begin position="1"/>
        <end position="20"/>
    </location>
</feature>
<dbReference type="SUPFAM" id="SSF56349">
    <property type="entry name" value="DNA breaking-rejoining enzymes"/>
    <property type="match status" value="1"/>
</dbReference>
<dbReference type="Proteomes" id="UP001501771">
    <property type="component" value="Unassembled WGS sequence"/>
</dbReference>
<evidence type="ECO:0000256" key="2">
    <source>
        <dbReference type="ARBA" id="ARBA00023125"/>
    </source>
</evidence>
<dbReference type="Gene3D" id="1.10.443.10">
    <property type="entry name" value="Intergrase catalytic core"/>
    <property type="match status" value="1"/>
</dbReference>
<dbReference type="PANTHER" id="PTHR30349:SF64">
    <property type="entry name" value="PROPHAGE INTEGRASE INTD-RELATED"/>
    <property type="match status" value="1"/>
</dbReference>
<protein>
    <recommendedName>
        <fullName evidence="5">Tyr recombinase domain-containing protein</fullName>
    </recommendedName>
</protein>
<accession>A0ABN2Z1H3</accession>
<dbReference type="InterPro" id="IPR002104">
    <property type="entry name" value="Integrase_catalytic"/>
</dbReference>
<keyword evidence="2" id="KW-0238">DNA-binding</keyword>
<evidence type="ECO:0000256" key="4">
    <source>
        <dbReference type="SAM" id="MobiDB-lite"/>
    </source>
</evidence>
<dbReference type="InterPro" id="IPR050090">
    <property type="entry name" value="Tyrosine_recombinase_XerCD"/>
</dbReference>
<organism evidence="6 7">
    <name type="scientific">Nocardioides koreensis</name>
    <dbReference type="NCBI Taxonomy" id="433651"/>
    <lineage>
        <taxon>Bacteria</taxon>
        <taxon>Bacillati</taxon>
        <taxon>Actinomycetota</taxon>
        <taxon>Actinomycetes</taxon>
        <taxon>Propionibacteriales</taxon>
        <taxon>Nocardioidaceae</taxon>
        <taxon>Nocardioides</taxon>
    </lineage>
</organism>
<proteinExistence type="inferred from homology"/>
<evidence type="ECO:0000256" key="3">
    <source>
        <dbReference type="ARBA" id="ARBA00023172"/>
    </source>
</evidence>
<dbReference type="PROSITE" id="PS51898">
    <property type="entry name" value="TYR_RECOMBINASE"/>
    <property type="match status" value="1"/>
</dbReference>
<reference evidence="6 7" key="1">
    <citation type="journal article" date="2019" name="Int. J. Syst. Evol. Microbiol.">
        <title>The Global Catalogue of Microorganisms (GCM) 10K type strain sequencing project: providing services to taxonomists for standard genome sequencing and annotation.</title>
        <authorList>
            <consortium name="The Broad Institute Genomics Platform"/>
            <consortium name="The Broad Institute Genome Sequencing Center for Infectious Disease"/>
            <person name="Wu L."/>
            <person name="Ma J."/>
        </authorList>
    </citation>
    <scope>NUCLEOTIDE SEQUENCE [LARGE SCALE GENOMIC DNA]</scope>
    <source>
        <strain evidence="6 7">JCM 16022</strain>
    </source>
</reference>
<name>A0ABN2Z1H3_9ACTN</name>
<dbReference type="EMBL" id="BAAAQR010000001">
    <property type="protein sequence ID" value="GAA2135326.1"/>
    <property type="molecule type" value="Genomic_DNA"/>
</dbReference>
<dbReference type="InterPro" id="IPR013762">
    <property type="entry name" value="Integrase-like_cat_sf"/>
</dbReference>
<sequence>MPERKRPAAKKKLARRRDDDPVKVFKDGRVAWWPSGVPGVGERKMKRKKIGEEACAFAEEKYAEIDRHRARGPLSHVALGEVWLRYVKYLRDTQTPQGTTDQYRSNWNCHMPEEVADVSCGDLDVSHWTRIFEEMLSDGATKQTMRAVSRTLGALLTYAEDRNYFGDRDPFGVSGDRRGKIVARLAKKAPEAADQEQIGTEHCPAPATVHRYAQVAERVFPGYGFLLVLLAFASGLRFTECLGLRIEHIDLATGQIRVVQQLNRYQAWPAVAPPKGGKSRTVRIWAAYEWVLRRLVEQAATHTGDHAGWLFPPDRPVKRWADRVNRLINQDAVALFNEDAHEKAHGDGDPESWDWTFHWLRHAFASYGLASKDQGGLGFSVTYVQQQLGHEKPSTTTDQYQAPLAGEGDLAREMSEKLPWEVSRVPGATASRSTDEVA</sequence>
<evidence type="ECO:0000259" key="5">
    <source>
        <dbReference type="PROSITE" id="PS51898"/>
    </source>
</evidence>
<comment type="similarity">
    <text evidence="1">Belongs to the 'phage' integrase family.</text>
</comment>